<dbReference type="OrthoDB" id="10433810at2759"/>
<gene>
    <name evidence="1" type="ORF">WN51_06320</name>
</gene>
<dbReference type="AlphaFoldDB" id="A0A0M8ZR01"/>
<evidence type="ECO:0000313" key="1">
    <source>
        <dbReference type="EMBL" id="KOX69167.1"/>
    </source>
</evidence>
<sequence length="41" mass="4566">MNKEIMVEAAAGSKIWQVSDIQLRKFGMKTVPQDFAIPDGD</sequence>
<name>A0A0M8ZR01_9HYME</name>
<proteinExistence type="predicted"/>
<keyword evidence="2" id="KW-1185">Reference proteome</keyword>
<organism evidence="1 2">
    <name type="scientific">Melipona quadrifasciata</name>
    <dbReference type="NCBI Taxonomy" id="166423"/>
    <lineage>
        <taxon>Eukaryota</taxon>
        <taxon>Metazoa</taxon>
        <taxon>Ecdysozoa</taxon>
        <taxon>Arthropoda</taxon>
        <taxon>Hexapoda</taxon>
        <taxon>Insecta</taxon>
        <taxon>Pterygota</taxon>
        <taxon>Neoptera</taxon>
        <taxon>Endopterygota</taxon>
        <taxon>Hymenoptera</taxon>
        <taxon>Apocrita</taxon>
        <taxon>Aculeata</taxon>
        <taxon>Apoidea</taxon>
        <taxon>Anthophila</taxon>
        <taxon>Apidae</taxon>
        <taxon>Melipona</taxon>
    </lineage>
</organism>
<reference evidence="1 2" key="1">
    <citation type="submission" date="2015-07" db="EMBL/GenBank/DDBJ databases">
        <title>The genome of Melipona quadrifasciata.</title>
        <authorList>
            <person name="Pan H."/>
            <person name="Kapheim K."/>
        </authorList>
    </citation>
    <scope>NUCLEOTIDE SEQUENCE [LARGE SCALE GENOMIC DNA]</scope>
    <source>
        <strain evidence="1">0111107301</strain>
        <tissue evidence="1">Whole body</tissue>
    </source>
</reference>
<dbReference type="EMBL" id="KQ435898">
    <property type="protein sequence ID" value="KOX69167.1"/>
    <property type="molecule type" value="Genomic_DNA"/>
</dbReference>
<evidence type="ECO:0000313" key="2">
    <source>
        <dbReference type="Proteomes" id="UP000053105"/>
    </source>
</evidence>
<accession>A0A0M8ZR01</accession>
<protein>
    <submittedName>
        <fullName evidence="1">Uncharacterized protein</fullName>
    </submittedName>
</protein>
<dbReference type="Proteomes" id="UP000053105">
    <property type="component" value="Unassembled WGS sequence"/>
</dbReference>